<name>A0A7J6XDJ2_THATH</name>
<dbReference type="InterPro" id="IPR009097">
    <property type="entry name" value="Cyclic_Pdiesterase"/>
</dbReference>
<dbReference type="OrthoDB" id="514292at2759"/>
<comment type="caution">
    <text evidence="1">The sequence shown here is derived from an EMBL/GenBank/DDBJ whole genome shotgun (WGS) entry which is preliminary data.</text>
</comment>
<evidence type="ECO:0000313" key="1">
    <source>
        <dbReference type="EMBL" id="KAF5207077.1"/>
    </source>
</evidence>
<dbReference type="Gene3D" id="3.90.1140.10">
    <property type="entry name" value="Cyclic phosphodiesterase"/>
    <property type="match status" value="1"/>
</dbReference>
<evidence type="ECO:0000313" key="2">
    <source>
        <dbReference type="Proteomes" id="UP000554482"/>
    </source>
</evidence>
<dbReference type="GO" id="GO:0004113">
    <property type="term" value="F:2',3'-cyclic-nucleotide 3'-phosphodiesterase activity"/>
    <property type="evidence" value="ECO:0007669"/>
    <property type="project" value="TreeGrafter"/>
</dbReference>
<protein>
    <submittedName>
        <fullName evidence="1">Cyclic phosphodiesterase-like</fullName>
    </submittedName>
</protein>
<dbReference type="AlphaFoldDB" id="A0A7J6XDJ2"/>
<keyword evidence="2" id="KW-1185">Reference proteome</keyword>
<proteinExistence type="predicted"/>
<dbReference type="EMBL" id="JABWDY010001886">
    <property type="protein sequence ID" value="KAF5207077.1"/>
    <property type="molecule type" value="Genomic_DNA"/>
</dbReference>
<dbReference type="PANTHER" id="PTHR28141:SF1">
    <property type="entry name" value="2',3'-CYCLIC-NUCLEOTIDE 3'-PHOSPHODIESTERASE"/>
    <property type="match status" value="1"/>
</dbReference>
<dbReference type="InterPro" id="IPR012386">
    <property type="entry name" value="Cyclic-nucl_3Pdiesterase"/>
</dbReference>
<dbReference type="SUPFAM" id="SSF55144">
    <property type="entry name" value="LigT-like"/>
    <property type="match status" value="1"/>
</dbReference>
<reference evidence="1 2" key="1">
    <citation type="submission" date="2020-06" db="EMBL/GenBank/DDBJ databases">
        <title>Transcriptomic and genomic resources for Thalictrum thalictroides and T. hernandezii: Facilitating candidate gene discovery in an emerging model plant lineage.</title>
        <authorList>
            <person name="Arias T."/>
            <person name="Riano-Pachon D.M."/>
            <person name="Di Stilio V.S."/>
        </authorList>
    </citation>
    <scope>NUCLEOTIDE SEQUENCE [LARGE SCALE GENOMIC DNA]</scope>
    <source>
        <strain evidence="2">cv. WT478/WT964</strain>
        <tissue evidence="1">Leaves</tissue>
    </source>
</reference>
<sequence length="84" mass="9722">VLETAAHCSKYFGDDIPNEYMLHVSLLFGDFTDEVKQRIIEKAEAFYPNLTSLSFQTSQLALWRTNTDDQTLETWVKVAEYDLV</sequence>
<accession>A0A7J6XDJ2</accession>
<dbReference type="GO" id="GO:0009187">
    <property type="term" value="P:cyclic nucleotide metabolic process"/>
    <property type="evidence" value="ECO:0007669"/>
    <property type="project" value="TreeGrafter"/>
</dbReference>
<feature type="non-terminal residue" evidence="1">
    <location>
        <position position="1"/>
    </location>
</feature>
<dbReference type="PANTHER" id="PTHR28141">
    <property type="entry name" value="2',3'-CYCLIC-NUCLEOTIDE 3'-PHOSPHODIESTERASE"/>
    <property type="match status" value="1"/>
</dbReference>
<organism evidence="1 2">
    <name type="scientific">Thalictrum thalictroides</name>
    <name type="common">Rue-anemone</name>
    <name type="synonym">Anemone thalictroides</name>
    <dbReference type="NCBI Taxonomy" id="46969"/>
    <lineage>
        <taxon>Eukaryota</taxon>
        <taxon>Viridiplantae</taxon>
        <taxon>Streptophyta</taxon>
        <taxon>Embryophyta</taxon>
        <taxon>Tracheophyta</taxon>
        <taxon>Spermatophyta</taxon>
        <taxon>Magnoliopsida</taxon>
        <taxon>Ranunculales</taxon>
        <taxon>Ranunculaceae</taxon>
        <taxon>Thalictroideae</taxon>
        <taxon>Thalictrum</taxon>
    </lineage>
</organism>
<dbReference type="Proteomes" id="UP000554482">
    <property type="component" value="Unassembled WGS sequence"/>
</dbReference>
<gene>
    <name evidence="1" type="ORF">FRX31_003336</name>
</gene>